<protein>
    <submittedName>
        <fullName evidence="5">Hsp70 family protein</fullName>
    </submittedName>
</protein>
<keyword evidence="1" id="KW-0547">Nucleotide-binding</keyword>
<dbReference type="InterPro" id="IPR013126">
    <property type="entry name" value="Hsp_70_fam"/>
</dbReference>
<organism evidence="5 6">
    <name type="scientific">Candidatus Mycolicibacterium alkanivorans</name>
    <dbReference type="NCBI Taxonomy" id="2954114"/>
    <lineage>
        <taxon>Bacteria</taxon>
        <taxon>Bacillati</taxon>
        <taxon>Actinomycetota</taxon>
        <taxon>Actinomycetes</taxon>
        <taxon>Mycobacteriales</taxon>
        <taxon>Mycobacteriaceae</taxon>
        <taxon>Mycolicibacterium</taxon>
    </lineage>
</organism>
<dbReference type="InterPro" id="IPR043129">
    <property type="entry name" value="ATPase_NBD"/>
</dbReference>
<sequence length="572" mass="58263">MTDPSKPALGLSVGVTTLTAVTADRTVTRRPVITLYRYRQPEVGLPSENPALDEPGLVLTDFVDRVGDPVGIVAPDGSVHPGEALLADALRALAYAATAGRQLPSATTIAHPAHWRTGAVEALRRALRRVPEWAADEPLLVADAAAAATALQADPGLPTRGVIALCDFGGGGTSIALLDAADGYQPVAPTVRHLDFSGDLVDQGLLAHVMAQLSAGGPLDVTGTWAIGSLSRLRAECRAAKERLSTVTVTAVPAELPGFRGDVRLTRTELDESLHRSLAELVAVVQDTLGRAGVRPADLAAVATIGGGAAIPVITTTLSEHLRVPVVTTTRPAATAAIGAALRAARGPADDSATALAALPRATGRALAWSEAADVPDLAPPVREPAAVVGARPLVDFEPEPAEPVDAALPWYRRPLSAVGAALLVILAAGAGTFVALRDDSSAAAPGSPTPSVTTTPEAARTVVAVPAPPGPVEPPAPVVQTQAVQAPRTVVQSPAPVTQTQVVQAPPVTTEAPPPPPVTETTTVVTTPPPVTETATVTQSPAQQAPIIPTIPPIPAIPGLPQIFVQPPTSG</sequence>
<feature type="compositionally biased region" description="Low complexity" evidence="4">
    <location>
        <begin position="520"/>
        <end position="543"/>
    </location>
</feature>
<evidence type="ECO:0000256" key="3">
    <source>
        <dbReference type="ARBA" id="ARBA00023186"/>
    </source>
</evidence>
<proteinExistence type="predicted"/>
<reference evidence="5" key="1">
    <citation type="journal article" date="2022" name="ISME J.">
        <title>Identification of active gaseous-alkane degraders at natural gas seeps.</title>
        <authorList>
            <person name="Farhan Ul Haque M."/>
            <person name="Hernandez M."/>
            <person name="Crombie A.T."/>
            <person name="Murrell J.C."/>
        </authorList>
    </citation>
    <scope>NUCLEOTIDE SEQUENCE</scope>
    <source>
        <strain evidence="5">ANDR5</strain>
    </source>
</reference>
<feature type="region of interest" description="Disordered" evidence="4">
    <location>
        <begin position="506"/>
        <end position="543"/>
    </location>
</feature>
<dbReference type="Gene3D" id="3.90.640.10">
    <property type="entry name" value="Actin, Chain A, domain 4"/>
    <property type="match status" value="1"/>
</dbReference>
<dbReference type="PANTHER" id="PTHR42749">
    <property type="entry name" value="CELL SHAPE-DETERMINING PROTEIN MREB"/>
    <property type="match status" value="1"/>
</dbReference>
<dbReference type="Pfam" id="PF00012">
    <property type="entry name" value="HSP70"/>
    <property type="match status" value="1"/>
</dbReference>
<dbReference type="Gene3D" id="3.30.420.40">
    <property type="match status" value="2"/>
</dbReference>
<dbReference type="EMBL" id="JAIVFL010000001">
    <property type="protein sequence ID" value="MCI4675325.1"/>
    <property type="molecule type" value="Genomic_DNA"/>
</dbReference>
<dbReference type="Proteomes" id="UP001139068">
    <property type="component" value="Unassembled WGS sequence"/>
</dbReference>
<evidence type="ECO:0000256" key="2">
    <source>
        <dbReference type="ARBA" id="ARBA00022840"/>
    </source>
</evidence>
<keyword evidence="2" id="KW-0067">ATP-binding</keyword>
<dbReference type="SUPFAM" id="SSF53067">
    <property type="entry name" value="Actin-like ATPase domain"/>
    <property type="match status" value="1"/>
</dbReference>
<dbReference type="RefSeq" id="WP_243071662.1">
    <property type="nucleotide sequence ID" value="NZ_JAIVFL010000001.1"/>
</dbReference>
<evidence type="ECO:0000313" key="6">
    <source>
        <dbReference type="Proteomes" id="UP001139068"/>
    </source>
</evidence>
<keyword evidence="3" id="KW-0143">Chaperone</keyword>
<keyword evidence="6" id="KW-1185">Reference proteome</keyword>
<evidence type="ECO:0000256" key="4">
    <source>
        <dbReference type="SAM" id="MobiDB-lite"/>
    </source>
</evidence>
<name>A0ABS9YVQ6_9MYCO</name>
<dbReference type="PANTHER" id="PTHR42749:SF1">
    <property type="entry name" value="CELL SHAPE-DETERMINING PROTEIN MREB"/>
    <property type="match status" value="1"/>
</dbReference>
<evidence type="ECO:0000313" key="5">
    <source>
        <dbReference type="EMBL" id="MCI4675325.1"/>
    </source>
</evidence>
<evidence type="ECO:0000256" key="1">
    <source>
        <dbReference type="ARBA" id="ARBA00022741"/>
    </source>
</evidence>
<comment type="caution">
    <text evidence="5">The sequence shown here is derived from an EMBL/GenBank/DDBJ whole genome shotgun (WGS) entry which is preliminary data.</text>
</comment>
<gene>
    <name evidence="5" type="ORF">K9U37_10690</name>
</gene>
<accession>A0ABS9YVQ6</accession>